<accession>A0ABR5PL30</accession>
<dbReference type="Proteomes" id="UP000051217">
    <property type="component" value="Unassembled WGS sequence"/>
</dbReference>
<feature type="domain" description="Transposase IS66 central" evidence="1">
    <location>
        <begin position="1"/>
        <end position="188"/>
    </location>
</feature>
<name>A0ABR5PL30_9LACO</name>
<dbReference type="Pfam" id="PF03050">
    <property type="entry name" value="DDE_Tnp_IS66"/>
    <property type="match status" value="1"/>
</dbReference>
<dbReference type="InterPro" id="IPR052344">
    <property type="entry name" value="Transposase-related"/>
</dbReference>
<evidence type="ECO:0000313" key="2">
    <source>
        <dbReference type="EMBL" id="KRM27197.1"/>
    </source>
</evidence>
<dbReference type="PANTHER" id="PTHR33678">
    <property type="entry name" value="BLL1576 PROTEIN"/>
    <property type="match status" value="1"/>
</dbReference>
<evidence type="ECO:0000259" key="1">
    <source>
        <dbReference type="Pfam" id="PF03050"/>
    </source>
</evidence>
<sequence>MYRQLKDWRRLGWVSSESTLFRLVIHGSKIVQLLTELLHAELLKAPYLQGDETVVQVLREPHNKKATAESRMWVLRTPQTLQRQGIYYADKPDRTARSGQELYAEFVGVLRCDGYSVYASVDCRDRVGCLAHVYRKFFEATKRDHRAKRPLKILDQMFHLEKQWQTLSSNERKKLRKQRLAPLLKKFVVFG</sequence>
<gene>
    <name evidence="2" type="ORF">FC65_GL002010</name>
</gene>
<dbReference type="InterPro" id="IPR004291">
    <property type="entry name" value="Transposase_IS66_central"/>
</dbReference>
<keyword evidence="3" id="KW-1185">Reference proteome</keyword>
<dbReference type="EMBL" id="AZFI01000073">
    <property type="protein sequence ID" value="KRM27197.1"/>
    <property type="molecule type" value="Genomic_DNA"/>
</dbReference>
<organism evidence="2 3">
    <name type="scientific">Ligilactobacillus acidipiscis DSM 15836</name>
    <dbReference type="NCBI Taxonomy" id="1423716"/>
    <lineage>
        <taxon>Bacteria</taxon>
        <taxon>Bacillati</taxon>
        <taxon>Bacillota</taxon>
        <taxon>Bacilli</taxon>
        <taxon>Lactobacillales</taxon>
        <taxon>Lactobacillaceae</taxon>
        <taxon>Ligilactobacillus</taxon>
    </lineage>
</organism>
<reference evidence="2 3" key="1">
    <citation type="journal article" date="2015" name="Genome Announc.">
        <title>Expanding the biotechnology potential of lactobacilli through comparative genomics of 213 strains and associated genera.</title>
        <authorList>
            <person name="Sun Z."/>
            <person name="Harris H.M."/>
            <person name="McCann A."/>
            <person name="Guo C."/>
            <person name="Argimon S."/>
            <person name="Zhang W."/>
            <person name="Yang X."/>
            <person name="Jeffery I.B."/>
            <person name="Cooney J.C."/>
            <person name="Kagawa T.F."/>
            <person name="Liu W."/>
            <person name="Song Y."/>
            <person name="Salvetti E."/>
            <person name="Wrobel A."/>
            <person name="Rasinkangas P."/>
            <person name="Parkhill J."/>
            <person name="Rea M.C."/>
            <person name="O'Sullivan O."/>
            <person name="Ritari J."/>
            <person name="Douillard F.P."/>
            <person name="Paul Ross R."/>
            <person name="Yang R."/>
            <person name="Briner A.E."/>
            <person name="Felis G.E."/>
            <person name="de Vos W.M."/>
            <person name="Barrangou R."/>
            <person name="Klaenhammer T.R."/>
            <person name="Caufield P.W."/>
            <person name="Cui Y."/>
            <person name="Zhang H."/>
            <person name="O'Toole P.W."/>
        </authorList>
    </citation>
    <scope>NUCLEOTIDE SEQUENCE [LARGE SCALE GENOMIC DNA]</scope>
    <source>
        <strain evidence="2 3">DSM 15836</strain>
    </source>
</reference>
<proteinExistence type="predicted"/>
<dbReference type="PANTHER" id="PTHR33678:SF1">
    <property type="entry name" value="BLL1576 PROTEIN"/>
    <property type="match status" value="1"/>
</dbReference>
<comment type="caution">
    <text evidence="2">The sequence shown here is derived from an EMBL/GenBank/DDBJ whole genome shotgun (WGS) entry which is preliminary data.</text>
</comment>
<evidence type="ECO:0000313" key="3">
    <source>
        <dbReference type="Proteomes" id="UP000051217"/>
    </source>
</evidence>
<protein>
    <submittedName>
        <fullName evidence="2">Transposase IS66</fullName>
    </submittedName>
</protein>